<dbReference type="NCBIfam" id="NF007494">
    <property type="entry name" value="PRK10089.1-3"/>
    <property type="match status" value="1"/>
</dbReference>
<evidence type="ECO:0000259" key="4">
    <source>
        <dbReference type="PROSITE" id="PS50886"/>
    </source>
</evidence>
<dbReference type="NCBIfam" id="TIGR02222">
    <property type="entry name" value="chap_CsaA"/>
    <property type="match status" value="1"/>
</dbReference>
<dbReference type="AlphaFoldDB" id="A0A1G7L5L2"/>
<evidence type="ECO:0000313" key="6">
    <source>
        <dbReference type="Proteomes" id="UP000183404"/>
    </source>
</evidence>
<dbReference type="PANTHER" id="PTHR11586:SF37">
    <property type="entry name" value="TRNA-BINDING DOMAIN-CONTAINING PROTEIN"/>
    <property type="match status" value="1"/>
</dbReference>
<evidence type="ECO:0000313" key="5">
    <source>
        <dbReference type="EMBL" id="SDF44624.1"/>
    </source>
</evidence>
<dbReference type="PANTHER" id="PTHR11586">
    <property type="entry name" value="TRNA-AMINOACYLATION COFACTOR ARC1 FAMILY MEMBER"/>
    <property type="match status" value="1"/>
</dbReference>
<accession>A0A1G7L5L2</accession>
<dbReference type="NCBIfam" id="NF007495">
    <property type="entry name" value="PRK10089.1-4"/>
    <property type="match status" value="1"/>
</dbReference>
<dbReference type="InterPro" id="IPR051270">
    <property type="entry name" value="Tyrosine-tRNA_ligase_regulator"/>
</dbReference>
<dbReference type="Proteomes" id="UP000183404">
    <property type="component" value="Unassembled WGS sequence"/>
</dbReference>
<dbReference type="PROSITE" id="PS50886">
    <property type="entry name" value="TRBD"/>
    <property type="match status" value="1"/>
</dbReference>
<dbReference type="CDD" id="cd02798">
    <property type="entry name" value="tRNA_bind_CsaA"/>
    <property type="match status" value="1"/>
</dbReference>
<dbReference type="FunFam" id="2.40.50.140:FF:000165">
    <property type="entry name" value="Chaperone CsaA"/>
    <property type="match status" value="1"/>
</dbReference>
<evidence type="ECO:0000256" key="1">
    <source>
        <dbReference type="ARBA" id="ARBA00022555"/>
    </source>
</evidence>
<evidence type="ECO:0000256" key="2">
    <source>
        <dbReference type="ARBA" id="ARBA00022884"/>
    </source>
</evidence>
<organism evidence="5 6">
    <name type="scientific">Thermoanaerobacter thermohydrosulfuricus</name>
    <name type="common">Clostridium thermohydrosulfuricum</name>
    <dbReference type="NCBI Taxonomy" id="1516"/>
    <lineage>
        <taxon>Bacteria</taxon>
        <taxon>Bacillati</taxon>
        <taxon>Bacillota</taxon>
        <taxon>Clostridia</taxon>
        <taxon>Thermoanaerobacterales</taxon>
        <taxon>Thermoanaerobacteraceae</taxon>
        <taxon>Thermoanaerobacter</taxon>
    </lineage>
</organism>
<dbReference type="Pfam" id="PF01588">
    <property type="entry name" value="tRNA_bind"/>
    <property type="match status" value="1"/>
</dbReference>
<sequence length="109" mass="12489">MATYEDFLKLDIRVGRIIEVEDFPKAKKPAYKLKIDFGELGIKKSSAQITKLYKKEELYNKLVVCVVNFPPKQVVDFISEVLLLGVDDEDGNVVLLQPEREVKIGNKIY</sequence>
<dbReference type="InterPro" id="IPR002547">
    <property type="entry name" value="tRNA-bd_dom"/>
</dbReference>
<dbReference type="RefSeq" id="WP_003869987.1">
    <property type="nucleotide sequence ID" value="NZ_FNBS01000013.1"/>
</dbReference>
<protein>
    <submittedName>
        <fullName evidence="5">tRNA-binding protein</fullName>
    </submittedName>
</protein>
<dbReference type="EMBL" id="FNBS01000013">
    <property type="protein sequence ID" value="SDF44624.1"/>
    <property type="molecule type" value="Genomic_DNA"/>
</dbReference>
<dbReference type="InterPro" id="IPR012340">
    <property type="entry name" value="NA-bd_OB-fold"/>
</dbReference>
<reference evidence="5 6" key="1">
    <citation type="submission" date="2016-10" db="EMBL/GenBank/DDBJ databases">
        <authorList>
            <person name="de Groot N.N."/>
        </authorList>
    </citation>
    <scope>NUCLEOTIDE SEQUENCE [LARGE SCALE GENOMIC DNA]</scope>
    <source>
        <strain evidence="5 6">DSM 569</strain>
    </source>
</reference>
<dbReference type="Gene3D" id="2.40.50.140">
    <property type="entry name" value="Nucleic acid-binding proteins"/>
    <property type="match status" value="1"/>
</dbReference>
<dbReference type="InterPro" id="IPR008231">
    <property type="entry name" value="CsaA"/>
</dbReference>
<evidence type="ECO:0000256" key="3">
    <source>
        <dbReference type="PROSITE-ProRule" id="PRU00209"/>
    </source>
</evidence>
<keyword evidence="1 3" id="KW-0820">tRNA-binding</keyword>
<name>A0A1G7L5L2_THETY</name>
<dbReference type="GO" id="GO:0000049">
    <property type="term" value="F:tRNA binding"/>
    <property type="evidence" value="ECO:0007669"/>
    <property type="project" value="UniProtKB-UniRule"/>
</dbReference>
<dbReference type="SUPFAM" id="SSF50249">
    <property type="entry name" value="Nucleic acid-binding proteins"/>
    <property type="match status" value="1"/>
</dbReference>
<proteinExistence type="predicted"/>
<keyword evidence="2 3" id="KW-0694">RNA-binding</keyword>
<feature type="domain" description="TRNA-binding" evidence="4">
    <location>
        <begin position="6"/>
        <end position="109"/>
    </location>
</feature>
<gene>
    <name evidence="5" type="ORF">SAMN04244560_00742</name>
</gene>